<feature type="signal peptide" evidence="1">
    <location>
        <begin position="1"/>
        <end position="19"/>
    </location>
</feature>
<gene>
    <name evidence="3" type="ORF">HGMM_F04A11C27</name>
</gene>
<dbReference type="AlphaFoldDB" id="H5SA23"/>
<sequence length="450" mass="50214">MKRFAVVLIALLAGSLGGAQQSAIGPIVTIYSDMALIEELRTLTLAQGESEYLLEDLPKTLVPDSVLFRPFKEIQILEQELLLARDLTGWQLLQSAIGQEIEVTVARGLVPKTYRGTLLSVEDGIVLQEVTGRIQILKDFSEVSLAQLADSRKSPALRWRIHSDFSGEVQGRLSYLAGGLGWSAYYSAILNEAETQMKLSSWVTIQNTSGRDYQNATLTLIAGELRRVTPPAPVAAPPRAVPLAAQEKEIETKPTFEYHEYRLPSRTTLKDKQTLQIAFVKADAVAVSKHYVYEASVAPQVRVEIRFTNEKAQGLGVALPAGVVRLYRETKDAIQWIGEDLLGHTPTNEKVTLVPGMAFDLKADRVLKDRQVVGRDELGREIYRDTYEITLRNQKDSDIMIEVKERLQGVWKIISAEPSYEKLDASTVLFKVPVKARGAANVTYTVEWRY</sequence>
<keyword evidence="1" id="KW-0732">Signal</keyword>
<organism evidence="3">
    <name type="scientific">uncultured Acetothermia bacterium</name>
    <dbReference type="NCBI Taxonomy" id="236499"/>
    <lineage>
        <taxon>Bacteria</taxon>
        <taxon>Candidatus Bipolaricaulota</taxon>
        <taxon>environmental samples</taxon>
    </lineage>
</organism>
<dbReference type="InterPro" id="IPR037291">
    <property type="entry name" value="DUF4139"/>
</dbReference>
<feature type="chain" id="PRO_5003597262" evidence="1">
    <location>
        <begin position="20"/>
        <end position="450"/>
    </location>
</feature>
<dbReference type="Pfam" id="PF13598">
    <property type="entry name" value="DUF4139"/>
    <property type="match status" value="1"/>
</dbReference>
<name>H5SA23_9BACT</name>
<dbReference type="PANTHER" id="PTHR38075">
    <property type="entry name" value="DUF4139 DOMAIN-CONTAINING PROTEIN"/>
    <property type="match status" value="1"/>
</dbReference>
<dbReference type="PANTHER" id="PTHR38075:SF1">
    <property type="entry name" value="DUF4139 DOMAIN-CONTAINING PROTEIN"/>
    <property type="match status" value="1"/>
</dbReference>
<reference evidence="3" key="2">
    <citation type="journal article" date="2012" name="PLoS ONE">
        <title>A Deeply Branching Thermophilic Bacterium with an Ancient Acetyl-CoA Pathway Dominates a Subsurface Ecosystem.</title>
        <authorList>
            <person name="Takami H."/>
            <person name="Noguchi H."/>
            <person name="Takaki Y."/>
            <person name="Uchiyama I."/>
            <person name="Toyoda A."/>
            <person name="Nishi S."/>
            <person name="Chee G.-J."/>
            <person name="Arai W."/>
            <person name="Nunoura T."/>
            <person name="Itoh T."/>
            <person name="Hattori M."/>
            <person name="Takai K."/>
        </authorList>
    </citation>
    <scope>NUCLEOTIDE SEQUENCE</scope>
</reference>
<protein>
    <submittedName>
        <fullName evidence="3">Hypothetical conserved protein</fullName>
    </submittedName>
</protein>
<proteinExistence type="predicted"/>
<reference evidence="3" key="1">
    <citation type="journal article" date="2005" name="Environ. Microbiol.">
        <title>Genetic and functional properties of uncultivated thermophilic crenarchaeotes from a subsurface gold mine as revealed by analysis of genome fragments.</title>
        <authorList>
            <person name="Nunoura T."/>
            <person name="Hirayama H."/>
            <person name="Takami H."/>
            <person name="Oida H."/>
            <person name="Nishi S."/>
            <person name="Shimamura S."/>
            <person name="Suzuki Y."/>
            <person name="Inagaki F."/>
            <person name="Takai K."/>
            <person name="Nealson K.H."/>
            <person name="Horikoshi K."/>
        </authorList>
    </citation>
    <scope>NUCLEOTIDE SEQUENCE</scope>
</reference>
<evidence type="ECO:0000313" key="3">
    <source>
        <dbReference type="EMBL" id="BAL53009.1"/>
    </source>
</evidence>
<dbReference type="EMBL" id="AP011645">
    <property type="protein sequence ID" value="BAL53009.1"/>
    <property type="molecule type" value="Genomic_DNA"/>
</dbReference>
<evidence type="ECO:0000256" key="1">
    <source>
        <dbReference type="SAM" id="SignalP"/>
    </source>
</evidence>
<accession>H5SA23</accession>
<evidence type="ECO:0000259" key="2">
    <source>
        <dbReference type="Pfam" id="PF13598"/>
    </source>
</evidence>
<feature type="domain" description="DUF4139" evidence="2">
    <location>
        <begin position="172"/>
        <end position="407"/>
    </location>
</feature>